<evidence type="ECO:0000256" key="2">
    <source>
        <dbReference type="RuleBase" id="RU361183"/>
    </source>
</evidence>
<dbReference type="EC" id="3.4.24.-" evidence="2"/>
<dbReference type="AlphaFoldDB" id="A0A3B0K876"/>
<dbReference type="PANTHER" id="PTHR10127">
    <property type="entry name" value="DISCOIDIN, CUB, EGF, LAMININ , AND ZINC METALLOPROTEASE DOMAIN CONTAINING"/>
    <property type="match status" value="1"/>
</dbReference>
<feature type="binding site" evidence="1">
    <location>
        <position position="152"/>
    </location>
    <ligand>
        <name>Zn(2+)</name>
        <dbReference type="ChEBI" id="CHEBI:29105"/>
        <note>catalytic</note>
    </ligand>
</feature>
<feature type="binding site" evidence="1">
    <location>
        <position position="162"/>
    </location>
    <ligand>
        <name>Zn(2+)</name>
        <dbReference type="ChEBI" id="CHEBI:29105"/>
        <note>catalytic</note>
    </ligand>
</feature>
<dbReference type="PRINTS" id="PR00480">
    <property type="entry name" value="ASTACIN"/>
</dbReference>
<feature type="signal peptide" evidence="2">
    <location>
        <begin position="1"/>
        <end position="19"/>
    </location>
</feature>
<dbReference type="SUPFAM" id="SSF55486">
    <property type="entry name" value="Metalloproteases ('zincins'), catalytic domain"/>
    <property type="match status" value="1"/>
</dbReference>
<feature type="active site" evidence="1">
    <location>
        <position position="153"/>
    </location>
</feature>
<name>A0A3B0K876_DROGU</name>
<dbReference type="InterPro" id="IPR024079">
    <property type="entry name" value="MetalloPept_cat_dom_sf"/>
</dbReference>
<feature type="domain" description="Peptidase M12A" evidence="3">
    <location>
        <begin position="53"/>
        <end position="257"/>
    </location>
</feature>
<dbReference type="InterPro" id="IPR034035">
    <property type="entry name" value="Astacin-like_dom"/>
</dbReference>
<dbReference type="InterPro" id="IPR006026">
    <property type="entry name" value="Peptidase_Metallo"/>
</dbReference>
<dbReference type="InterPro" id="IPR001506">
    <property type="entry name" value="Peptidase_M12A"/>
</dbReference>
<dbReference type="OrthoDB" id="291007at2759"/>
<reference evidence="5" key="1">
    <citation type="submission" date="2018-01" db="EMBL/GenBank/DDBJ databases">
        <authorList>
            <person name="Alioto T."/>
            <person name="Alioto T."/>
        </authorList>
    </citation>
    <scope>NUCLEOTIDE SEQUENCE [LARGE SCALE GENOMIC DNA]</scope>
</reference>
<keyword evidence="2" id="KW-0732">Signal</keyword>
<keyword evidence="1 2" id="KW-0862">Zinc</keyword>
<dbReference type="Gene3D" id="3.40.390.10">
    <property type="entry name" value="Collagenase (Catalytic Domain)"/>
    <property type="match status" value="1"/>
</dbReference>
<gene>
    <name evidence="4" type="ORF">DGUA_6G013582</name>
</gene>
<comment type="cofactor">
    <cofactor evidence="1 2">
        <name>Zn(2+)</name>
        <dbReference type="ChEBI" id="CHEBI:29105"/>
    </cofactor>
    <text evidence="1 2">Binds 1 zinc ion per subunit.</text>
</comment>
<dbReference type="PANTHER" id="PTHR10127:SF814">
    <property type="entry name" value="MEPRIN A SUBUNIT BETA"/>
    <property type="match status" value="1"/>
</dbReference>
<keyword evidence="1 2" id="KW-0482">Metalloprotease</keyword>
<evidence type="ECO:0000256" key="1">
    <source>
        <dbReference type="PROSITE-ProRule" id="PRU01211"/>
    </source>
</evidence>
<sequence>MMNTLALALTLLLAKHSLSASLRDWHRDPELLPNFFQGDLVKRPSMRANWRRNVISNTIYHWPNRTVFYFIENGTFDEPHLQYVRRAMHRIEKISCVKFVEASREQKYFVNITSDEVGCHCEDIGWRNHRTKVNIGLGALDQGCFRMGSIIHELLHVLGFEHQHVAHNRDEYVRIVWENINAENRINFHNNETYIGWNNYGEQYDYGSVMHYISNAFAKNISQPTIVALKTGGSKMGQRRGLSKTDVRKLNKMYKCPGHV</sequence>
<dbReference type="Pfam" id="PF01400">
    <property type="entry name" value="Astacin"/>
    <property type="match status" value="1"/>
</dbReference>
<dbReference type="OMA" id="HWPNRTV"/>
<dbReference type="PROSITE" id="PS51864">
    <property type="entry name" value="ASTACIN"/>
    <property type="match status" value="1"/>
</dbReference>
<organism evidence="4 5">
    <name type="scientific">Drosophila guanche</name>
    <name type="common">Fruit fly</name>
    <dbReference type="NCBI Taxonomy" id="7266"/>
    <lineage>
        <taxon>Eukaryota</taxon>
        <taxon>Metazoa</taxon>
        <taxon>Ecdysozoa</taxon>
        <taxon>Arthropoda</taxon>
        <taxon>Hexapoda</taxon>
        <taxon>Insecta</taxon>
        <taxon>Pterygota</taxon>
        <taxon>Neoptera</taxon>
        <taxon>Endopterygota</taxon>
        <taxon>Diptera</taxon>
        <taxon>Brachycera</taxon>
        <taxon>Muscomorpha</taxon>
        <taxon>Ephydroidea</taxon>
        <taxon>Drosophilidae</taxon>
        <taxon>Drosophila</taxon>
        <taxon>Sophophora</taxon>
    </lineage>
</organism>
<feature type="chain" id="PRO_5017101227" description="Metalloendopeptidase" evidence="2">
    <location>
        <begin position="20"/>
        <end position="260"/>
    </location>
</feature>
<keyword evidence="5" id="KW-1185">Reference proteome</keyword>
<dbReference type="GO" id="GO:0008270">
    <property type="term" value="F:zinc ion binding"/>
    <property type="evidence" value="ECO:0007669"/>
    <property type="project" value="UniProtKB-UniRule"/>
</dbReference>
<proteinExistence type="predicted"/>
<dbReference type="STRING" id="7266.A0A3B0K876"/>
<accession>A0A3B0K876</accession>
<dbReference type="GO" id="GO:0004222">
    <property type="term" value="F:metalloendopeptidase activity"/>
    <property type="evidence" value="ECO:0007669"/>
    <property type="project" value="UniProtKB-UniRule"/>
</dbReference>
<dbReference type="EMBL" id="OUUW01000006">
    <property type="protein sequence ID" value="SPP81836.1"/>
    <property type="molecule type" value="Genomic_DNA"/>
</dbReference>
<dbReference type="Proteomes" id="UP000268350">
    <property type="component" value="Unassembled WGS sequence"/>
</dbReference>
<feature type="binding site" evidence="1">
    <location>
        <position position="156"/>
    </location>
    <ligand>
        <name>Zn(2+)</name>
        <dbReference type="ChEBI" id="CHEBI:29105"/>
        <note>catalytic</note>
    </ligand>
</feature>
<dbReference type="GO" id="GO:0006508">
    <property type="term" value="P:proteolysis"/>
    <property type="evidence" value="ECO:0007669"/>
    <property type="project" value="UniProtKB-KW"/>
</dbReference>
<evidence type="ECO:0000313" key="5">
    <source>
        <dbReference type="Proteomes" id="UP000268350"/>
    </source>
</evidence>
<dbReference type="SMART" id="SM00235">
    <property type="entry name" value="ZnMc"/>
    <property type="match status" value="1"/>
</dbReference>
<keyword evidence="1 2" id="KW-0645">Protease</keyword>
<evidence type="ECO:0000259" key="3">
    <source>
        <dbReference type="PROSITE" id="PS51864"/>
    </source>
</evidence>
<keyword evidence="1 2" id="KW-0378">Hydrolase</keyword>
<comment type="caution">
    <text evidence="1">Lacks conserved residue(s) required for the propagation of feature annotation.</text>
</comment>
<protein>
    <recommendedName>
        <fullName evidence="2">Metalloendopeptidase</fullName>
        <ecNumber evidence="2">3.4.24.-</ecNumber>
    </recommendedName>
</protein>
<dbReference type="CDD" id="cd04280">
    <property type="entry name" value="ZnMc_astacin_like"/>
    <property type="match status" value="1"/>
</dbReference>
<evidence type="ECO:0000313" key="4">
    <source>
        <dbReference type="EMBL" id="SPP81836.1"/>
    </source>
</evidence>
<keyword evidence="1 2" id="KW-0479">Metal-binding</keyword>